<organism evidence="2 3">
    <name type="scientific">Salinimicrobium gaetbulicola</name>
    <dbReference type="NCBI Taxonomy" id="999702"/>
    <lineage>
        <taxon>Bacteria</taxon>
        <taxon>Pseudomonadati</taxon>
        <taxon>Bacteroidota</taxon>
        <taxon>Flavobacteriia</taxon>
        <taxon>Flavobacteriales</taxon>
        <taxon>Flavobacteriaceae</taxon>
        <taxon>Salinimicrobium</taxon>
    </lineage>
</organism>
<dbReference type="RefSeq" id="WP_380739275.1">
    <property type="nucleotide sequence ID" value="NZ_JBHTJP010000035.1"/>
</dbReference>
<evidence type="ECO:0008006" key="4">
    <source>
        <dbReference type="Google" id="ProtNLM"/>
    </source>
</evidence>
<feature type="chain" id="PRO_5045103802" description="Lipoprotein" evidence="1">
    <location>
        <begin position="21"/>
        <end position="171"/>
    </location>
</feature>
<name>A0ABW3II42_9FLAO</name>
<comment type="caution">
    <text evidence="2">The sequence shown here is derived from an EMBL/GenBank/DDBJ whole genome shotgun (WGS) entry which is preliminary data.</text>
</comment>
<dbReference type="Proteomes" id="UP001597100">
    <property type="component" value="Unassembled WGS sequence"/>
</dbReference>
<evidence type="ECO:0000313" key="3">
    <source>
        <dbReference type="Proteomes" id="UP001597100"/>
    </source>
</evidence>
<evidence type="ECO:0000313" key="2">
    <source>
        <dbReference type="EMBL" id="MFD0977195.1"/>
    </source>
</evidence>
<proteinExistence type="predicted"/>
<feature type="signal peptide" evidence="1">
    <location>
        <begin position="1"/>
        <end position="20"/>
    </location>
</feature>
<sequence length="171" mass="19542">MKPFLHILFFCTFLFIFANCANGKKLQEEPPVTLEQAYYTSWTGGVKGADSGFNLFIPVEKGAKIDMDTVYFRGRKAVLQKDSQHPNLYIATFKIPSAEGKAPELIMHEDPKKEFGNPAPERLEKMPFGMEKDEAVVRYTKHGKVKYFRITGIKKRDSTGVKIKKPENIRH</sequence>
<evidence type="ECO:0000256" key="1">
    <source>
        <dbReference type="SAM" id="SignalP"/>
    </source>
</evidence>
<dbReference type="EMBL" id="JBHTJP010000035">
    <property type="protein sequence ID" value="MFD0977195.1"/>
    <property type="molecule type" value="Genomic_DNA"/>
</dbReference>
<gene>
    <name evidence="2" type="ORF">ACFQ1G_10365</name>
</gene>
<accession>A0ABW3II42</accession>
<keyword evidence="3" id="KW-1185">Reference proteome</keyword>
<protein>
    <recommendedName>
        <fullName evidence="4">Lipoprotein</fullName>
    </recommendedName>
</protein>
<reference evidence="3" key="1">
    <citation type="journal article" date="2019" name="Int. J. Syst. Evol. Microbiol.">
        <title>The Global Catalogue of Microorganisms (GCM) 10K type strain sequencing project: providing services to taxonomists for standard genome sequencing and annotation.</title>
        <authorList>
            <consortium name="The Broad Institute Genomics Platform"/>
            <consortium name="The Broad Institute Genome Sequencing Center for Infectious Disease"/>
            <person name="Wu L."/>
            <person name="Ma J."/>
        </authorList>
    </citation>
    <scope>NUCLEOTIDE SEQUENCE [LARGE SCALE GENOMIC DNA]</scope>
    <source>
        <strain evidence="3">CCUG 60898</strain>
    </source>
</reference>
<keyword evidence="1" id="KW-0732">Signal</keyword>